<dbReference type="EMBL" id="JANFZH010000013">
    <property type="protein sequence ID" value="MCQ4839717.1"/>
    <property type="molecule type" value="Genomic_DNA"/>
</dbReference>
<gene>
    <name evidence="7" type="ORF">NE695_07300</name>
</gene>
<evidence type="ECO:0000313" key="8">
    <source>
        <dbReference type="Proteomes" id="UP001524473"/>
    </source>
</evidence>
<keyword evidence="3 5" id="KW-1133">Transmembrane helix</keyword>
<organism evidence="7 8">
    <name type="scientific">Neglectibacter timonensis</name>
    <dbReference type="NCBI Taxonomy" id="1776382"/>
    <lineage>
        <taxon>Bacteria</taxon>
        <taxon>Bacillati</taxon>
        <taxon>Bacillota</taxon>
        <taxon>Clostridia</taxon>
        <taxon>Eubacteriales</taxon>
        <taxon>Oscillospiraceae</taxon>
        <taxon>Neglectibacter</taxon>
    </lineage>
</organism>
<dbReference type="InterPro" id="IPR025256">
    <property type="entry name" value="TM7S3/TM198-like_dom"/>
</dbReference>
<keyword evidence="4 5" id="KW-0472">Membrane</keyword>
<keyword evidence="2 5" id="KW-0812">Transmembrane</keyword>
<feature type="domain" description="TM7S3/TM198-like" evidence="6">
    <location>
        <begin position="31"/>
        <end position="153"/>
    </location>
</feature>
<feature type="transmembrane region" description="Helical" evidence="5">
    <location>
        <begin position="169"/>
        <end position="187"/>
    </location>
</feature>
<evidence type="ECO:0000313" key="7">
    <source>
        <dbReference type="EMBL" id="MCQ4839717.1"/>
    </source>
</evidence>
<dbReference type="Proteomes" id="UP001524473">
    <property type="component" value="Unassembled WGS sequence"/>
</dbReference>
<dbReference type="GeneID" id="90531184"/>
<evidence type="ECO:0000256" key="2">
    <source>
        <dbReference type="ARBA" id="ARBA00022692"/>
    </source>
</evidence>
<evidence type="ECO:0000256" key="3">
    <source>
        <dbReference type="ARBA" id="ARBA00022989"/>
    </source>
</evidence>
<reference evidence="7 8" key="1">
    <citation type="submission" date="2022-06" db="EMBL/GenBank/DDBJ databases">
        <title>Isolation of gut microbiota from human fecal samples.</title>
        <authorList>
            <person name="Pamer E.G."/>
            <person name="Barat B."/>
            <person name="Waligurski E."/>
            <person name="Medina S."/>
            <person name="Paddock L."/>
            <person name="Mostad J."/>
        </authorList>
    </citation>
    <scope>NUCLEOTIDE SEQUENCE [LARGE SCALE GENOMIC DNA]</scope>
    <source>
        <strain evidence="7 8">DFI.9.73</strain>
    </source>
</reference>
<dbReference type="RefSeq" id="WP_066860443.1">
    <property type="nucleotide sequence ID" value="NZ_CABKVV010000009.1"/>
</dbReference>
<feature type="transmembrane region" description="Helical" evidence="5">
    <location>
        <begin position="142"/>
        <end position="163"/>
    </location>
</feature>
<feature type="transmembrane region" description="Helical" evidence="5">
    <location>
        <begin position="21"/>
        <end position="42"/>
    </location>
</feature>
<comment type="subcellular location">
    <subcellularLocation>
        <location evidence="1">Membrane</location>
        <topology evidence="1">Multi-pass membrane protein</topology>
    </subcellularLocation>
</comment>
<accession>A0ABT1RYF1</accession>
<evidence type="ECO:0000256" key="4">
    <source>
        <dbReference type="ARBA" id="ARBA00023136"/>
    </source>
</evidence>
<proteinExistence type="predicted"/>
<evidence type="ECO:0000256" key="5">
    <source>
        <dbReference type="SAM" id="Phobius"/>
    </source>
</evidence>
<dbReference type="Pfam" id="PF13886">
    <property type="entry name" value="TM7S3_TM198"/>
    <property type="match status" value="1"/>
</dbReference>
<feature type="transmembrane region" description="Helical" evidence="5">
    <location>
        <begin position="48"/>
        <end position="69"/>
    </location>
</feature>
<feature type="transmembrane region" description="Helical" evidence="5">
    <location>
        <begin position="76"/>
        <end position="109"/>
    </location>
</feature>
<keyword evidence="8" id="KW-1185">Reference proteome</keyword>
<sequence length="193" mass="19935">MGNLMVLEATLQDSLRGILGDAAAVLVVFGAVFSLLNCFLGYRLVKLWSALCGFAVGWVAAFAVSMHFLANAGVSAVIGIAAGLLLGGIAFFLYKAGVFVLCVFLVFFLCVGLIPIQWLAIVLGLALGIAVGVLAMKFMREVLIFTTAISGGMNAANALLPVFGLQNAAAALIVGLALAVLGIVVQWKTTAKA</sequence>
<name>A0ABT1RYF1_9FIRM</name>
<feature type="transmembrane region" description="Helical" evidence="5">
    <location>
        <begin position="115"/>
        <end position="135"/>
    </location>
</feature>
<evidence type="ECO:0000256" key="1">
    <source>
        <dbReference type="ARBA" id="ARBA00004141"/>
    </source>
</evidence>
<protein>
    <submittedName>
        <fullName evidence="7">DUF4203 domain-containing protein</fullName>
    </submittedName>
</protein>
<evidence type="ECO:0000259" key="6">
    <source>
        <dbReference type="Pfam" id="PF13886"/>
    </source>
</evidence>
<comment type="caution">
    <text evidence="7">The sequence shown here is derived from an EMBL/GenBank/DDBJ whole genome shotgun (WGS) entry which is preliminary data.</text>
</comment>